<organism evidence="1 2">
    <name type="scientific">Gossypium darwinii</name>
    <name type="common">Darwin's cotton</name>
    <name type="synonym">Gossypium barbadense var. darwinii</name>
    <dbReference type="NCBI Taxonomy" id="34276"/>
    <lineage>
        <taxon>Eukaryota</taxon>
        <taxon>Viridiplantae</taxon>
        <taxon>Streptophyta</taxon>
        <taxon>Embryophyta</taxon>
        <taxon>Tracheophyta</taxon>
        <taxon>Spermatophyta</taxon>
        <taxon>Magnoliopsida</taxon>
        <taxon>eudicotyledons</taxon>
        <taxon>Gunneridae</taxon>
        <taxon>Pentapetalae</taxon>
        <taxon>rosids</taxon>
        <taxon>malvids</taxon>
        <taxon>Malvales</taxon>
        <taxon>Malvaceae</taxon>
        <taxon>Malvoideae</taxon>
        <taxon>Gossypium</taxon>
    </lineage>
</organism>
<accession>A0A5D2GM62</accession>
<evidence type="ECO:0000313" key="2">
    <source>
        <dbReference type="Proteomes" id="UP000323506"/>
    </source>
</evidence>
<dbReference type="EMBL" id="CM017692">
    <property type="protein sequence ID" value="TYH19224.1"/>
    <property type="molecule type" value="Genomic_DNA"/>
</dbReference>
<gene>
    <name evidence="1" type="ORF">ES288_A05G335800v1</name>
</gene>
<reference evidence="1 2" key="1">
    <citation type="submission" date="2019-06" db="EMBL/GenBank/DDBJ databases">
        <title>WGS assembly of Gossypium darwinii.</title>
        <authorList>
            <person name="Chen Z.J."/>
            <person name="Sreedasyam A."/>
            <person name="Ando A."/>
            <person name="Song Q."/>
            <person name="De L."/>
            <person name="Hulse-Kemp A."/>
            <person name="Ding M."/>
            <person name="Ye W."/>
            <person name="Kirkbride R."/>
            <person name="Jenkins J."/>
            <person name="Plott C."/>
            <person name="Lovell J."/>
            <person name="Lin Y.-M."/>
            <person name="Vaughn R."/>
            <person name="Liu B."/>
            <person name="Li W."/>
            <person name="Simpson S."/>
            <person name="Scheffler B."/>
            <person name="Saski C."/>
            <person name="Grover C."/>
            <person name="Hu G."/>
            <person name="Conover J."/>
            <person name="Carlson J."/>
            <person name="Shu S."/>
            <person name="Boston L."/>
            <person name="Williams M."/>
            <person name="Peterson D."/>
            <person name="Mcgee K."/>
            <person name="Jones D."/>
            <person name="Wendel J."/>
            <person name="Stelly D."/>
            <person name="Grimwood J."/>
            <person name="Schmutz J."/>
        </authorList>
    </citation>
    <scope>NUCLEOTIDE SEQUENCE [LARGE SCALE GENOMIC DNA]</scope>
    <source>
        <strain evidence="1">1808015.09</strain>
    </source>
</reference>
<dbReference type="Proteomes" id="UP000323506">
    <property type="component" value="Chromosome A05"/>
</dbReference>
<dbReference type="AlphaFoldDB" id="A0A5D2GM62"/>
<protein>
    <submittedName>
        <fullName evidence="1">Uncharacterized protein</fullName>
    </submittedName>
</protein>
<sequence>MIAVFKKSFNLLLPISKRGLLSFSFNLVALARISLVHGEHTLELHPIKMIYRSG</sequence>
<dbReference type="EMBL" id="CM017692">
    <property type="protein sequence ID" value="TYH19223.1"/>
    <property type="molecule type" value="Genomic_DNA"/>
</dbReference>
<evidence type="ECO:0000313" key="1">
    <source>
        <dbReference type="EMBL" id="TYH19224.1"/>
    </source>
</evidence>
<proteinExistence type="predicted"/>
<name>A0A5D2GM62_GOSDA</name>
<keyword evidence="2" id="KW-1185">Reference proteome</keyword>